<proteinExistence type="predicted"/>
<dbReference type="AlphaFoldDB" id="A0A285ZZN9"/>
<comment type="subcellular location">
    <subcellularLocation>
        <location evidence="1">Cell envelope</location>
    </subcellularLocation>
</comment>
<dbReference type="Pfam" id="PF00578">
    <property type="entry name" value="AhpC-TSA"/>
    <property type="match status" value="1"/>
</dbReference>
<accession>A0A285ZZN9</accession>
<name>A0A285ZZN9_9SPHI</name>
<dbReference type="CDD" id="cd02966">
    <property type="entry name" value="TlpA_like_family"/>
    <property type="match status" value="1"/>
</dbReference>
<evidence type="ECO:0000256" key="4">
    <source>
        <dbReference type="ARBA" id="ARBA00023284"/>
    </source>
</evidence>
<dbReference type="PANTHER" id="PTHR42852">
    <property type="entry name" value="THIOL:DISULFIDE INTERCHANGE PROTEIN DSBE"/>
    <property type="match status" value="1"/>
</dbReference>
<dbReference type="GO" id="GO:0016491">
    <property type="term" value="F:oxidoreductase activity"/>
    <property type="evidence" value="ECO:0007669"/>
    <property type="project" value="InterPro"/>
</dbReference>
<evidence type="ECO:0000256" key="2">
    <source>
        <dbReference type="ARBA" id="ARBA00022748"/>
    </source>
</evidence>
<gene>
    <name evidence="6" type="ORF">SAMN06297358_2044</name>
</gene>
<feature type="domain" description="Thioredoxin" evidence="5">
    <location>
        <begin position="227"/>
        <end position="368"/>
    </location>
</feature>
<sequence length="369" mass="40937">MKKFNPTSLKIAYASLATVLMLGTLAFKYGGGVITGKLEGKDGTAIKILYRYNGKDIIDSTSLKGNQFSLKIALPENVLCTLSNSANQQIKIFIAENTTINVTGSVAQFHALKIDDASENILFESFKAKSHQLSGDYRKALDASGADRKDKNNPHYVKYQSRLDSLTLNFVKNNSESTAASLAMIDTYLGDAERKRAATAYKLLSAKAKNGVYAKRIKQFIDTEIAIKKGNLAPNFVLNDFAKKPVSLKDYRGRFVFLDFWASWCPPCRAEHPLLKQLQSKYGKDIEFVSVSMDASETAWKLAVRVDQLTWTQLNDPRSTNGEVADSYGFKALPFNCIIDPEGEIVATKLRGHDLEGFLSELFNKPKGK</sequence>
<organism evidence="6 7">
    <name type="scientific">Pedobacter xixiisoli</name>
    <dbReference type="NCBI Taxonomy" id="1476464"/>
    <lineage>
        <taxon>Bacteria</taxon>
        <taxon>Pseudomonadati</taxon>
        <taxon>Bacteroidota</taxon>
        <taxon>Sphingobacteriia</taxon>
        <taxon>Sphingobacteriales</taxon>
        <taxon>Sphingobacteriaceae</taxon>
        <taxon>Pedobacter</taxon>
    </lineage>
</organism>
<dbReference type="RefSeq" id="WP_097131526.1">
    <property type="nucleotide sequence ID" value="NZ_OCMT01000002.1"/>
</dbReference>
<dbReference type="GO" id="GO:0016209">
    <property type="term" value="F:antioxidant activity"/>
    <property type="evidence" value="ECO:0007669"/>
    <property type="project" value="InterPro"/>
</dbReference>
<dbReference type="PROSITE" id="PS51352">
    <property type="entry name" value="THIOREDOXIN_2"/>
    <property type="match status" value="1"/>
</dbReference>
<dbReference type="GO" id="GO:0030313">
    <property type="term" value="C:cell envelope"/>
    <property type="evidence" value="ECO:0007669"/>
    <property type="project" value="UniProtKB-SubCell"/>
</dbReference>
<dbReference type="PROSITE" id="PS00194">
    <property type="entry name" value="THIOREDOXIN_1"/>
    <property type="match status" value="1"/>
</dbReference>
<evidence type="ECO:0000259" key="5">
    <source>
        <dbReference type="PROSITE" id="PS51352"/>
    </source>
</evidence>
<dbReference type="EMBL" id="OCMT01000002">
    <property type="protein sequence ID" value="SOD15071.1"/>
    <property type="molecule type" value="Genomic_DNA"/>
</dbReference>
<dbReference type="InterPro" id="IPR050553">
    <property type="entry name" value="Thioredoxin_ResA/DsbE_sf"/>
</dbReference>
<dbReference type="InterPro" id="IPR000866">
    <property type="entry name" value="AhpC/TSA"/>
</dbReference>
<dbReference type="GO" id="GO:0016853">
    <property type="term" value="F:isomerase activity"/>
    <property type="evidence" value="ECO:0007669"/>
    <property type="project" value="UniProtKB-KW"/>
</dbReference>
<reference evidence="7" key="1">
    <citation type="submission" date="2017-09" db="EMBL/GenBank/DDBJ databases">
        <authorList>
            <person name="Varghese N."/>
            <person name="Submissions S."/>
        </authorList>
    </citation>
    <scope>NUCLEOTIDE SEQUENCE [LARGE SCALE GENOMIC DNA]</scope>
    <source>
        <strain evidence="7">CGMCC 1.12803</strain>
    </source>
</reference>
<evidence type="ECO:0000256" key="1">
    <source>
        <dbReference type="ARBA" id="ARBA00004196"/>
    </source>
</evidence>
<keyword evidence="6" id="KW-0413">Isomerase</keyword>
<dbReference type="Gene3D" id="3.40.30.10">
    <property type="entry name" value="Glutaredoxin"/>
    <property type="match status" value="1"/>
</dbReference>
<dbReference type="Proteomes" id="UP000219281">
    <property type="component" value="Unassembled WGS sequence"/>
</dbReference>
<dbReference type="SUPFAM" id="SSF52833">
    <property type="entry name" value="Thioredoxin-like"/>
    <property type="match status" value="1"/>
</dbReference>
<protein>
    <submittedName>
        <fullName evidence="6">Thiol-disulfide isomerase or thioredoxin</fullName>
    </submittedName>
</protein>
<dbReference type="OrthoDB" id="750178at2"/>
<evidence type="ECO:0000313" key="6">
    <source>
        <dbReference type="EMBL" id="SOD15071.1"/>
    </source>
</evidence>
<keyword evidence="4" id="KW-0676">Redox-active center</keyword>
<dbReference type="Pfam" id="PF14289">
    <property type="entry name" value="DUF4369"/>
    <property type="match status" value="1"/>
</dbReference>
<dbReference type="GO" id="GO:0017004">
    <property type="term" value="P:cytochrome complex assembly"/>
    <property type="evidence" value="ECO:0007669"/>
    <property type="project" value="UniProtKB-KW"/>
</dbReference>
<evidence type="ECO:0000313" key="7">
    <source>
        <dbReference type="Proteomes" id="UP000219281"/>
    </source>
</evidence>
<evidence type="ECO:0000256" key="3">
    <source>
        <dbReference type="ARBA" id="ARBA00023157"/>
    </source>
</evidence>
<dbReference type="InterPro" id="IPR013766">
    <property type="entry name" value="Thioredoxin_domain"/>
</dbReference>
<keyword evidence="3" id="KW-1015">Disulfide bond</keyword>
<dbReference type="InterPro" id="IPR025380">
    <property type="entry name" value="DUF4369"/>
</dbReference>
<keyword evidence="7" id="KW-1185">Reference proteome</keyword>
<keyword evidence="2" id="KW-0201">Cytochrome c-type biogenesis</keyword>
<dbReference type="PANTHER" id="PTHR42852:SF6">
    <property type="entry name" value="THIOL:DISULFIDE INTERCHANGE PROTEIN DSBE"/>
    <property type="match status" value="1"/>
</dbReference>
<dbReference type="InterPro" id="IPR017937">
    <property type="entry name" value="Thioredoxin_CS"/>
</dbReference>
<dbReference type="InterPro" id="IPR036249">
    <property type="entry name" value="Thioredoxin-like_sf"/>
</dbReference>